<organism evidence="1 2">
    <name type="scientific">Ilyomonas limi</name>
    <dbReference type="NCBI Taxonomy" id="2575867"/>
    <lineage>
        <taxon>Bacteria</taxon>
        <taxon>Pseudomonadati</taxon>
        <taxon>Bacteroidota</taxon>
        <taxon>Chitinophagia</taxon>
        <taxon>Chitinophagales</taxon>
        <taxon>Chitinophagaceae</taxon>
        <taxon>Ilyomonas</taxon>
    </lineage>
</organism>
<dbReference type="OrthoDB" id="9766256at2"/>
<evidence type="ECO:0000313" key="2">
    <source>
        <dbReference type="Proteomes" id="UP000305848"/>
    </source>
</evidence>
<keyword evidence="2" id="KW-1185">Reference proteome</keyword>
<gene>
    <name evidence="1" type="ORF">FC093_15460</name>
</gene>
<accession>A0A4U3L0D9</accession>
<dbReference type="RefSeq" id="WP_137262714.1">
    <property type="nucleotide sequence ID" value="NZ_SZQL01000013.1"/>
</dbReference>
<proteinExistence type="predicted"/>
<keyword evidence="1" id="KW-0449">Lipoprotein</keyword>
<dbReference type="InterPro" id="IPR011990">
    <property type="entry name" value="TPR-like_helical_dom_sf"/>
</dbReference>
<dbReference type="Proteomes" id="UP000305848">
    <property type="component" value="Unassembled WGS sequence"/>
</dbReference>
<comment type="caution">
    <text evidence="1">The sequence shown here is derived from an EMBL/GenBank/DDBJ whole genome shotgun (WGS) entry which is preliminary data.</text>
</comment>
<evidence type="ECO:0000313" key="1">
    <source>
        <dbReference type="EMBL" id="TKK66897.1"/>
    </source>
</evidence>
<dbReference type="PROSITE" id="PS51257">
    <property type="entry name" value="PROKAR_LIPOPROTEIN"/>
    <property type="match status" value="1"/>
</dbReference>
<reference evidence="1 2" key="1">
    <citation type="submission" date="2019-05" db="EMBL/GenBank/DDBJ databases">
        <title>Panacibacter sp. strain 17mud1-8 Genome sequencing and assembly.</title>
        <authorList>
            <person name="Chhetri G."/>
        </authorList>
    </citation>
    <scope>NUCLEOTIDE SEQUENCE [LARGE SCALE GENOMIC DNA]</scope>
    <source>
        <strain evidence="1 2">17mud1-8</strain>
    </source>
</reference>
<dbReference type="SUPFAM" id="SSF48452">
    <property type="entry name" value="TPR-like"/>
    <property type="match status" value="1"/>
</dbReference>
<dbReference type="EMBL" id="SZQL01000013">
    <property type="protein sequence ID" value="TKK66897.1"/>
    <property type="molecule type" value="Genomic_DNA"/>
</dbReference>
<dbReference type="InterPro" id="IPR041662">
    <property type="entry name" value="SusD-like_2"/>
</dbReference>
<protein>
    <submittedName>
        <fullName evidence="1">SusD/RagB family nutrient-binding outer membrane lipoprotein</fullName>
    </submittedName>
</protein>
<dbReference type="AlphaFoldDB" id="A0A4U3L0D9"/>
<dbReference type="Gene3D" id="1.25.40.390">
    <property type="match status" value="1"/>
</dbReference>
<name>A0A4U3L0D9_9BACT</name>
<sequence length="513" mass="56224">MKKIFNYSLLALFLLILTAVSCTKGLEEININRVNPTSLDPALLLNNAIINTSYPTKTVVYDMGIVQQLVTPNGGVLAGANFNQDSRDVTNAPLWATYYQNVIKYTHDAIARTKDDPARSNLYNMARIWQSYAFMILTDEYGAIPYSEGGAGLTDAVLFPKYDQQEDIYPSIIQELTDASAALSESGTVEASDILYAGNIAQWKKFGYSLLLRAGMRLSKVDPAKAQTTVQAAFNGGVILQNEDNAMMRHDANYTSPIGNMLNGTEAANFYLVEAFVDTLKNNNDPRLSSIAVRYVGATSGPEQTPDIATTDPTAQIGMPMGYDNGTIGAKATADGLASFYDYSQLDRRRMAKNTAPIFFVTAAQTQLLLAEASYRGWISGDAAQYFADGIRANMDQMATYDLGSAVAEADRETYVASHPLEAGRELEQINTQYWIASFLNGPEAFANFRRSGYPALAPNPYGQPNNPDVPQGTFIRRLTYPTSELSVNGTNVNEAIDKQGPDVLSTRVWWDK</sequence>
<dbReference type="Pfam" id="PF12771">
    <property type="entry name" value="SusD-like_2"/>
    <property type="match status" value="1"/>
</dbReference>